<keyword evidence="2" id="KW-0449">Lipoprotein</keyword>
<reference evidence="4" key="2">
    <citation type="submission" date="2023-11" db="UniProtKB">
        <authorList>
            <consortium name="WormBaseParasite"/>
        </authorList>
    </citation>
    <scope>IDENTIFICATION</scope>
</reference>
<dbReference type="GO" id="GO:0005886">
    <property type="term" value="C:plasma membrane"/>
    <property type="evidence" value="ECO:0007669"/>
    <property type="project" value="TreeGrafter"/>
</dbReference>
<proteinExistence type="inferred from homology"/>
<keyword evidence="3" id="KW-1185">Reference proteome</keyword>
<dbReference type="PANTHER" id="PTHR23248:SF63">
    <property type="entry name" value="PHOSPHOLIPID SCRAMBLASE"/>
    <property type="match status" value="1"/>
</dbReference>
<sequence>MWMEKPAATQCPPGLEYLTQVDQLLVKQSKEICEAIFGFETQNRYTCYNVLGQSVYRCYEESGCCERTFCTSSRSFTLHIVDGTSTEVIVARRPFRCDCCPCFACCDCCLSEVAVECPSGNVIGYVKQMYSGCYRNYFILDHNQNTVLQIHGPPYCLCECIGQDIDFKITSADGVVKIGKITKKWTNFFQELITDADNFGVSFPMDLEVRMKAVLLAAVFLIDFMYFEDTRQNW</sequence>
<reference evidence="3" key="1">
    <citation type="submission" date="2022-06" db="EMBL/GenBank/DDBJ databases">
        <authorList>
            <person name="Berger JAMES D."/>
            <person name="Berger JAMES D."/>
        </authorList>
    </citation>
    <scope>NUCLEOTIDE SEQUENCE [LARGE SCALE GENOMIC DNA]</scope>
</reference>
<dbReference type="Proteomes" id="UP000050795">
    <property type="component" value="Unassembled WGS sequence"/>
</dbReference>
<dbReference type="WBParaSite" id="TREG1_97030.1">
    <property type="protein sequence ID" value="TREG1_97030.1"/>
    <property type="gene ID" value="TREG1_97030"/>
</dbReference>
<name>A0AA85KR12_TRIRE</name>
<comment type="cofactor">
    <cofactor evidence="2">
        <name>Ca(2+)</name>
        <dbReference type="ChEBI" id="CHEBI:29108"/>
    </cofactor>
</comment>
<keyword evidence="2" id="KW-0564">Palmitate</keyword>
<evidence type="ECO:0000313" key="3">
    <source>
        <dbReference type="Proteomes" id="UP000050795"/>
    </source>
</evidence>
<evidence type="ECO:0000313" key="4">
    <source>
        <dbReference type="WBParaSite" id="TREG1_97030.1"/>
    </source>
</evidence>
<dbReference type="InterPro" id="IPR025659">
    <property type="entry name" value="Tubby-like_C"/>
</dbReference>
<comment type="similarity">
    <text evidence="1 2">Belongs to the phospholipid scramblase family.</text>
</comment>
<evidence type="ECO:0000256" key="1">
    <source>
        <dbReference type="ARBA" id="ARBA00005350"/>
    </source>
</evidence>
<protein>
    <recommendedName>
        <fullName evidence="2">Phospholipid scramblase</fullName>
    </recommendedName>
</protein>
<dbReference type="GO" id="GO:0017128">
    <property type="term" value="F:phospholipid scramblase activity"/>
    <property type="evidence" value="ECO:0007669"/>
    <property type="project" value="InterPro"/>
</dbReference>
<dbReference type="Pfam" id="PF03803">
    <property type="entry name" value="Scramblase"/>
    <property type="match status" value="1"/>
</dbReference>
<dbReference type="InterPro" id="IPR005552">
    <property type="entry name" value="Scramblase"/>
</dbReference>
<dbReference type="PANTHER" id="PTHR23248">
    <property type="entry name" value="PHOSPHOLIPID SCRAMBLASE-RELATED"/>
    <property type="match status" value="1"/>
</dbReference>
<organism evidence="3 4">
    <name type="scientific">Trichobilharzia regenti</name>
    <name type="common">Nasal bird schistosome</name>
    <dbReference type="NCBI Taxonomy" id="157069"/>
    <lineage>
        <taxon>Eukaryota</taxon>
        <taxon>Metazoa</taxon>
        <taxon>Spiralia</taxon>
        <taxon>Lophotrochozoa</taxon>
        <taxon>Platyhelminthes</taxon>
        <taxon>Trematoda</taxon>
        <taxon>Digenea</taxon>
        <taxon>Strigeidida</taxon>
        <taxon>Schistosomatoidea</taxon>
        <taxon>Schistosomatidae</taxon>
        <taxon>Trichobilharzia</taxon>
    </lineage>
</organism>
<keyword evidence="2" id="KW-0106">Calcium</keyword>
<evidence type="ECO:0000256" key="2">
    <source>
        <dbReference type="RuleBase" id="RU363116"/>
    </source>
</evidence>
<comment type="function">
    <text evidence="2">May mediate accelerated ATP-independent bidirectional transbilayer migration of phospholipids upon binding calcium ions that results in a loss of phospholipid asymmetry in the plasma membrane.</text>
</comment>
<accession>A0AA85KR12</accession>
<dbReference type="AlphaFoldDB" id="A0AA85KR12"/>
<dbReference type="SUPFAM" id="SSF54518">
    <property type="entry name" value="Tubby C-terminal domain-like"/>
    <property type="match status" value="1"/>
</dbReference>